<evidence type="ECO:0000313" key="2">
    <source>
        <dbReference type="Proteomes" id="UP001447188"/>
    </source>
</evidence>
<feature type="non-terminal residue" evidence="1">
    <location>
        <position position="1"/>
    </location>
</feature>
<dbReference type="Proteomes" id="UP001447188">
    <property type="component" value="Unassembled WGS sequence"/>
</dbReference>
<organism evidence="1 2">
    <name type="scientific">Discina gigas</name>
    <dbReference type="NCBI Taxonomy" id="1032678"/>
    <lineage>
        <taxon>Eukaryota</taxon>
        <taxon>Fungi</taxon>
        <taxon>Dikarya</taxon>
        <taxon>Ascomycota</taxon>
        <taxon>Pezizomycotina</taxon>
        <taxon>Pezizomycetes</taxon>
        <taxon>Pezizales</taxon>
        <taxon>Discinaceae</taxon>
        <taxon>Discina</taxon>
    </lineage>
</organism>
<dbReference type="Gene3D" id="3.60.10.10">
    <property type="entry name" value="Endonuclease/exonuclease/phosphatase"/>
    <property type="match status" value="1"/>
</dbReference>
<accession>A0ABR3G3Z3</accession>
<name>A0ABR3G3Z3_9PEZI</name>
<protein>
    <recommendedName>
        <fullName evidence="3">Endonuclease/exonuclease/phosphatase domain-containing protein</fullName>
    </recommendedName>
</protein>
<comment type="caution">
    <text evidence="1">The sequence shown here is derived from an EMBL/GenBank/DDBJ whole genome shotgun (WGS) entry which is preliminary data.</text>
</comment>
<gene>
    <name evidence="1" type="ORF">Q9L58_010827</name>
</gene>
<reference evidence="1 2" key="1">
    <citation type="submission" date="2024-02" db="EMBL/GenBank/DDBJ databases">
        <title>Discinaceae phylogenomics.</title>
        <authorList>
            <person name="Dirks A.C."/>
            <person name="James T.Y."/>
        </authorList>
    </citation>
    <scope>NUCLEOTIDE SEQUENCE [LARGE SCALE GENOMIC DNA]</scope>
    <source>
        <strain evidence="1 2">ACD0624</strain>
    </source>
</reference>
<dbReference type="InterPro" id="IPR036691">
    <property type="entry name" value="Endo/exonu/phosph_ase_sf"/>
</dbReference>
<dbReference type="EMBL" id="JBBBZM010000800">
    <property type="protein sequence ID" value="KAL0630326.1"/>
    <property type="molecule type" value="Genomic_DNA"/>
</dbReference>
<evidence type="ECO:0008006" key="3">
    <source>
        <dbReference type="Google" id="ProtNLM"/>
    </source>
</evidence>
<proteinExistence type="predicted"/>
<sequence length="120" mass="13586">CNLAPSRTGVIRASTRSADFLTDWTSARQFSLLNIPETLTHYPHNGNQPTIPDLTFARNHAYTLTQGWASDEGEGGDSDHTLITTTLNIKAPKFTPDRQYYKANWDLFKLHMTKMDITED</sequence>
<evidence type="ECO:0000313" key="1">
    <source>
        <dbReference type="EMBL" id="KAL0630326.1"/>
    </source>
</evidence>
<keyword evidence="2" id="KW-1185">Reference proteome</keyword>
<dbReference type="SUPFAM" id="SSF56219">
    <property type="entry name" value="DNase I-like"/>
    <property type="match status" value="1"/>
</dbReference>